<keyword evidence="4" id="KW-1185">Reference proteome</keyword>
<reference evidence="3" key="2">
    <citation type="submission" date="2025-09" db="UniProtKB">
        <authorList>
            <consortium name="Ensembl"/>
        </authorList>
    </citation>
    <scope>IDENTIFICATION</scope>
</reference>
<keyword evidence="1" id="KW-0175">Coiled coil</keyword>
<dbReference type="GO" id="GO:0005856">
    <property type="term" value="C:cytoskeleton"/>
    <property type="evidence" value="ECO:0007669"/>
    <property type="project" value="TreeGrafter"/>
</dbReference>
<accession>A0A3B3ZX87</accession>
<protein>
    <recommendedName>
        <fullName evidence="5">Coiled-coil domain containing 146</fullName>
    </recommendedName>
</protein>
<dbReference type="AlphaFoldDB" id="A0A3B3ZX87"/>
<organism evidence="3 4">
    <name type="scientific">Periophthalmus magnuspinnatus</name>
    <dbReference type="NCBI Taxonomy" id="409849"/>
    <lineage>
        <taxon>Eukaryota</taxon>
        <taxon>Metazoa</taxon>
        <taxon>Chordata</taxon>
        <taxon>Craniata</taxon>
        <taxon>Vertebrata</taxon>
        <taxon>Euteleostomi</taxon>
        <taxon>Actinopterygii</taxon>
        <taxon>Neopterygii</taxon>
        <taxon>Teleostei</taxon>
        <taxon>Neoteleostei</taxon>
        <taxon>Acanthomorphata</taxon>
        <taxon>Gobiaria</taxon>
        <taxon>Gobiiformes</taxon>
        <taxon>Gobioidei</taxon>
        <taxon>Gobiidae</taxon>
        <taxon>Oxudercinae</taxon>
        <taxon>Periophthalmus</taxon>
    </lineage>
</organism>
<evidence type="ECO:0000256" key="2">
    <source>
        <dbReference type="SAM" id="MobiDB-lite"/>
    </source>
</evidence>
<dbReference type="Ensembl" id="ENSPMGT00000009500.1">
    <property type="protein sequence ID" value="ENSPMGP00000008916.1"/>
    <property type="gene ID" value="ENSPMGG00000007376.1"/>
</dbReference>
<evidence type="ECO:0008006" key="5">
    <source>
        <dbReference type="Google" id="ProtNLM"/>
    </source>
</evidence>
<proteinExistence type="predicted"/>
<dbReference type="Proteomes" id="UP000261520">
    <property type="component" value="Unplaced"/>
</dbReference>
<sequence>MKPCKNDCLCFDQFFLFCLFRLVTKARMKISHSCKVRDKLRNDISKVAWKLQQFKQEFDDNKLELVKLTQSINLQEKALLELRKSHESAIQLRNSLGIELLEHDEVLLGYYEKVNVQEADINKGNMAIETVETERMDLELQIKEEKRLVELRLKEVPLRKQLEEEITMLQIQVGGSHTRDKTLQGLNRTVDYKELKGKDPSTAELVKKIEQLEVRLAERERQFLEKELLVDQVSRLITPLRVRTDNCREDGLTLAKKLNEIRANILNISHKLMATSALLAMRQALVLSLQQEIKDKELQVHNTHELSRCTLSQEDEWRELPNGVHTMAPRRPNAYIPQGSDLPVPKPYGAVAPFKPTPSGANMRHIRKPVPKPAEI</sequence>
<dbReference type="PANTHER" id="PTHR32083:SF34">
    <property type="entry name" value="COILED-COIL DOMAIN-CONTAINING PROTEIN 146"/>
    <property type="match status" value="1"/>
</dbReference>
<evidence type="ECO:0000256" key="1">
    <source>
        <dbReference type="ARBA" id="ARBA00023054"/>
    </source>
</evidence>
<feature type="region of interest" description="Disordered" evidence="2">
    <location>
        <begin position="353"/>
        <end position="376"/>
    </location>
</feature>
<evidence type="ECO:0000313" key="3">
    <source>
        <dbReference type="Ensembl" id="ENSPMGP00000008916.1"/>
    </source>
</evidence>
<dbReference type="STRING" id="409849.ENSPMGP00000008916"/>
<evidence type="ECO:0000313" key="4">
    <source>
        <dbReference type="Proteomes" id="UP000261520"/>
    </source>
</evidence>
<name>A0A3B3ZX87_9GOBI</name>
<reference evidence="3" key="1">
    <citation type="submission" date="2025-08" db="UniProtKB">
        <authorList>
            <consortium name="Ensembl"/>
        </authorList>
    </citation>
    <scope>IDENTIFICATION</scope>
</reference>
<dbReference type="PANTHER" id="PTHR32083">
    <property type="entry name" value="CILIA AND FLAGELLA-ASSOCIATED PROTEIN 58-RELATED"/>
    <property type="match status" value="1"/>
</dbReference>